<evidence type="ECO:0000259" key="2">
    <source>
        <dbReference type="PROSITE" id="PS50164"/>
    </source>
</evidence>
<feature type="domain" description="GIY-YIG" evidence="2">
    <location>
        <begin position="34"/>
        <end position="109"/>
    </location>
</feature>
<dbReference type="KEGG" id="ptes:JQU52_00415"/>
<name>A0A892ZEV2_9NEIS</name>
<dbReference type="Proteomes" id="UP000653156">
    <property type="component" value="Chromosome"/>
</dbReference>
<accession>A0A892ZEV2</accession>
<comment type="similarity">
    <text evidence="1">Belongs to the UPF0213 family.</text>
</comment>
<dbReference type="CDD" id="cd10456">
    <property type="entry name" value="GIY-YIG_UPF0213"/>
    <property type="match status" value="1"/>
</dbReference>
<evidence type="ECO:0000313" key="3">
    <source>
        <dbReference type="EMBL" id="QRQ81945.1"/>
    </source>
</evidence>
<dbReference type="PANTHER" id="PTHR34477">
    <property type="entry name" value="UPF0213 PROTEIN YHBQ"/>
    <property type="match status" value="1"/>
</dbReference>
<dbReference type="InterPro" id="IPR035901">
    <property type="entry name" value="GIY-YIG_endonuc_sf"/>
</dbReference>
<dbReference type="AlphaFoldDB" id="A0A892ZEV2"/>
<gene>
    <name evidence="3" type="ORF">JQU52_00415</name>
</gene>
<dbReference type="Pfam" id="PF01541">
    <property type="entry name" value="GIY-YIG"/>
    <property type="match status" value="1"/>
</dbReference>
<dbReference type="Gene3D" id="3.40.1440.10">
    <property type="entry name" value="GIY-YIG endonuclease"/>
    <property type="match status" value="1"/>
</dbReference>
<keyword evidence="4" id="KW-1185">Reference proteome</keyword>
<dbReference type="RefSeq" id="WP_230339243.1">
    <property type="nucleotide sequence ID" value="NZ_CP069798.1"/>
</dbReference>
<dbReference type="PANTHER" id="PTHR34477:SF1">
    <property type="entry name" value="UPF0213 PROTEIN YHBQ"/>
    <property type="match status" value="1"/>
</dbReference>
<dbReference type="InterPro" id="IPR050190">
    <property type="entry name" value="UPF0213_domain"/>
</dbReference>
<organism evidence="3 4">
    <name type="scientific">Paralysiella testudinis</name>
    <dbReference type="NCBI Taxonomy" id="2809020"/>
    <lineage>
        <taxon>Bacteria</taxon>
        <taxon>Pseudomonadati</taxon>
        <taxon>Pseudomonadota</taxon>
        <taxon>Betaproteobacteria</taxon>
        <taxon>Neisseriales</taxon>
        <taxon>Neisseriaceae</taxon>
        <taxon>Paralysiella</taxon>
    </lineage>
</organism>
<dbReference type="InterPro" id="IPR000305">
    <property type="entry name" value="GIY-YIG_endonuc"/>
</dbReference>
<sequence>MYTANPDTAPGLLSACATPRLPENNLLPWPQPSGEWVVYLLRCRNGSLYCGISNQPLRRWQAHCQGKGARYTRMHPPVEMRLVACGLTAAAAARCENRLKQWPAARKQILWGLLPLFQAA</sequence>
<dbReference type="PROSITE" id="PS50164">
    <property type="entry name" value="GIY_YIG"/>
    <property type="match status" value="1"/>
</dbReference>
<proteinExistence type="inferred from homology"/>
<protein>
    <submittedName>
        <fullName evidence="3">GIY-YIG nuclease family protein</fullName>
    </submittedName>
</protein>
<dbReference type="SUPFAM" id="SSF82771">
    <property type="entry name" value="GIY-YIG endonuclease"/>
    <property type="match status" value="1"/>
</dbReference>
<evidence type="ECO:0000256" key="1">
    <source>
        <dbReference type="ARBA" id="ARBA00007435"/>
    </source>
</evidence>
<dbReference type="EMBL" id="CP069798">
    <property type="protein sequence ID" value="QRQ81945.1"/>
    <property type="molecule type" value="Genomic_DNA"/>
</dbReference>
<evidence type="ECO:0000313" key="4">
    <source>
        <dbReference type="Proteomes" id="UP000653156"/>
    </source>
</evidence>
<reference evidence="3" key="1">
    <citation type="submission" date="2021-02" db="EMBL/GenBank/DDBJ databases">
        <title>Neisseriaceae sp. 26B isolated from the cloaca of a Common Toad-headed Turtle (Mesoclemmys nasuta).</title>
        <authorList>
            <person name="Spergser J."/>
            <person name="Busse H.-J."/>
        </authorList>
    </citation>
    <scope>NUCLEOTIDE SEQUENCE</scope>
    <source>
        <strain evidence="3">26B</strain>
    </source>
</reference>